<keyword evidence="10" id="KW-1185">Reference proteome</keyword>
<keyword evidence="2 6" id="KW-0698">rRNA processing</keyword>
<reference evidence="10" key="1">
    <citation type="submission" date="2016-05" db="EMBL/GenBank/DDBJ databases">
        <authorList>
            <person name="Behera P."/>
            <person name="Vaishampayan P."/>
            <person name="Singh N."/>
            <person name="Raina V."/>
            <person name="Suar M."/>
            <person name="Pattnaik A."/>
            <person name="Rastogi G."/>
        </authorList>
    </citation>
    <scope>NUCLEOTIDE SEQUENCE [LARGE SCALE GENOMIC DNA]</scope>
    <source>
        <strain evidence="10">MP23</strain>
    </source>
</reference>
<dbReference type="PANTHER" id="PTHR47816">
    <property type="entry name" value="RIBOSOMAL RNA SMALL SUBUNIT METHYLTRANSFERASE C"/>
    <property type="match status" value="1"/>
</dbReference>
<dbReference type="InterPro" id="IPR046977">
    <property type="entry name" value="RsmC/RlmG"/>
</dbReference>
<keyword evidence="4 6" id="KW-0808">Transferase</keyword>
<dbReference type="GO" id="GO:0052916">
    <property type="term" value="F:23S rRNA (guanine(1835)-N(2))-methyltransferase activity"/>
    <property type="evidence" value="ECO:0007669"/>
    <property type="project" value="UniProtKB-EC"/>
</dbReference>
<evidence type="ECO:0000256" key="4">
    <source>
        <dbReference type="ARBA" id="ARBA00022679"/>
    </source>
</evidence>
<dbReference type="AlphaFoldDB" id="A0A1B7KZM7"/>
<keyword evidence="1 6" id="KW-0963">Cytoplasm</keyword>
<keyword evidence="3 6" id="KW-0489">Methyltransferase</keyword>
<evidence type="ECO:0000313" key="10">
    <source>
        <dbReference type="Proteomes" id="UP000078225"/>
    </source>
</evidence>
<dbReference type="PIRSF" id="PIRSF037565">
    <property type="entry name" value="RRNA_m2G_Mtase_RsmD_prd"/>
    <property type="match status" value="1"/>
</dbReference>
<accession>A0A1B7KZM7</accession>
<dbReference type="STRING" id="1691903.A9B99_14490"/>
<dbReference type="InterPro" id="IPR017237">
    <property type="entry name" value="RLMG"/>
</dbReference>
<dbReference type="GO" id="GO:0005737">
    <property type="term" value="C:cytoplasm"/>
    <property type="evidence" value="ECO:0007669"/>
    <property type="project" value="UniProtKB-SubCell"/>
</dbReference>
<comment type="similarity">
    <text evidence="6">Belongs to the methyltransferase superfamily. RlmG family.</text>
</comment>
<dbReference type="Pfam" id="PF05175">
    <property type="entry name" value="MTS"/>
    <property type="match status" value="1"/>
</dbReference>
<comment type="catalytic activity">
    <reaction evidence="6">
        <text>guanosine(1835) in 23S rRNA + S-adenosyl-L-methionine = N(2)-methylguanosine(1835) in 23S rRNA + S-adenosyl-L-homocysteine + H(+)</text>
        <dbReference type="Rhea" id="RHEA:42744"/>
        <dbReference type="Rhea" id="RHEA-COMP:10217"/>
        <dbReference type="Rhea" id="RHEA-COMP:10218"/>
        <dbReference type="ChEBI" id="CHEBI:15378"/>
        <dbReference type="ChEBI" id="CHEBI:57856"/>
        <dbReference type="ChEBI" id="CHEBI:59789"/>
        <dbReference type="ChEBI" id="CHEBI:74269"/>
        <dbReference type="ChEBI" id="CHEBI:74481"/>
        <dbReference type="EC" id="2.1.1.174"/>
    </reaction>
</comment>
<name>A0A1B7KZM7_9ENTR</name>
<evidence type="ECO:0000256" key="2">
    <source>
        <dbReference type="ARBA" id="ARBA00022552"/>
    </source>
</evidence>
<dbReference type="RefSeq" id="WP_064600506.1">
    <property type="nucleotide sequence ID" value="NZ_JBDJAE010000010.1"/>
</dbReference>
<dbReference type="PROSITE" id="PS00092">
    <property type="entry name" value="N6_MTASE"/>
    <property type="match status" value="1"/>
</dbReference>
<dbReference type="CDD" id="cd02440">
    <property type="entry name" value="AdoMet_MTases"/>
    <property type="match status" value="1"/>
</dbReference>
<dbReference type="SUPFAM" id="SSF53335">
    <property type="entry name" value="S-adenosyl-L-methionine-dependent methyltransferases"/>
    <property type="match status" value="1"/>
</dbReference>
<dbReference type="EMBL" id="LYRP01000047">
    <property type="protein sequence ID" value="OAT75516.1"/>
    <property type="molecule type" value="Genomic_DNA"/>
</dbReference>
<evidence type="ECO:0000259" key="8">
    <source>
        <dbReference type="Pfam" id="PF26049"/>
    </source>
</evidence>
<dbReference type="NCBIfam" id="NF011577">
    <property type="entry name" value="PRK15001.1"/>
    <property type="match status" value="1"/>
</dbReference>
<dbReference type="Proteomes" id="UP000078225">
    <property type="component" value="Unassembled WGS sequence"/>
</dbReference>
<evidence type="ECO:0000256" key="5">
    <source>
        <dbReference type="ARBA" id="ARBA00022691"/>
    </source>
</evidence>
<dbReference type="InterPro" id="IPR007848">
    <property type="entry name" value="Small_mtfrase_dom"/>
</dbReference>
<dbReference type="Pfam" id="PF26049">
    <property type="entry name" value="RLMG_N"/>
    <property type="match status" value="1"/>
</dbReference>
<evidence type="ECO:0000259" key="7">
    <source>
        <dbReference type="Pfam" id="PF05175"/>
    </source>
</evidence>
<gene>
    <name evidence="6" type="primary">rlmG</name>
    <name evidence="9" type="ORF">A9B99_14490</name>
</gene>
<evidence type="ECO:0000256" key="1">
    <source>
        <dbReference type="ARBA" id="ARBA00022490"/>
    </source>
</evidence>
<proteinExistence type="inferred from homology"/>
<protein>
    <recommendedName>
        <fullName evidence="6">Ribosomal RNA large subunit methyltransferase G</fullName>
        <ecNumber evidence="6">2.1.1.174</ecNumber>
    </recommendedName>
    <alternativeName>
        <fullName evidence="6">23S rRNA m2G1835 methyltransferase</fullName>
    </alternativeName>
    <alternativeName>
        <fullName evidence="6">rRNA (guanine-N(2)-)-methyltransferase RlmG</fullName>
    </alternativeName>
</protein>
<dbReference type="InterPro" id="IPR029063">
    <property type="entry name" value="SAM-dependent_MTases_sf"/>
</dbReference>
<dbReference type="InterPro" id="IPR058679">
    <property type="entry name" value="RlmG_N"/>
</dbReference>
<comment type="subcellular location">
    <subcellularLocation>
        <location evidence="6">Cytoplasm</location>
    </subcellularLocation>
</comment>
<sequence length="377" mass="41787">MSQVELAGRVFALERFPVTDDINPLQAWDAADEYLLQQVSGDIDGPLVILNDNFGALTCALVEHHPVFASDSLLAQIATERNLHNNELDDNAVTFQDSLTGLPEKPALVLIKVPKQLALLAHQLEQIRQVATPQTRIIAAGKAKEIHNSTLALFERILGPTTTSLAWKKARLIHCTFTAPAYQPASQTEHWSVPETGWIMHNHANVFSRSSLDIGARFFMQYLPENQEGSLVDLGCGNGVIGLSLLSKNPQAQVTFIDESAMAVASSRLNVEENLPGDVNRSVYLVNNSLAGLEANQFDAVLCNPPFHQQNAITDNIAWQMFNDARRCLKYGGELRIVGNRHLDYYAKLKRVFGNCTTLATNKKFVVLRAVKTRKQY</sequence>
<dbReference type="OrthoDB" id="29650at2"/>
<dbReference type="FunFam" id="3.40.50.150:FF:000046">
    <property type="entry name" value="Ribosomal RNA large subunit methyltransferase G"/>
    <property type="match status" value="1"/>
</dbReference>
<evidence type="ECO:0000256" key="6">
    <source>
        <dbReference type="HAMAP-Rule" id="MF_01859"/>
    </source>
</evidence>
<feature type="domain" description="RlmG N-terminal" evidence="8">
    <location>
        <begin position="1"/>
        <end position="178"/>
    </location>
</feature>
<feature type="domain" description="Methyltransferase small" evidence="7">
    <location>
        <begin position="199"/>
        <end position="369"/>
    </location>
</feature>
<comment type="caution">
    <text evidence="9">The sequence shown here is derived from an EMBL/GenBank/DDBJ whole genome shotgun (WGS) entry which is preliminary data.</text>
</comment>
<evidence type="ECO:0000313" key="9">
    <source>
        <dbReference type="EMBL" id="OAT75516.1"/>
    </source>
</evidence>
<evidence type="ECO:0000256" key="3">
    <source>
        <dbReference type="ARBA" id="ARBA00022603"/>
    </source>
</evidence>
<organism evidence="9 10">
    <name type="scientific">Mangrovibacter phragmitis</name>
    <dbReference type="NCBI Taxonomy" id="1691903"/>
    <lineage>
        <taxon>Bacteria</taxon>
        <taxon>Pseudomonadati</taxon>
        <taxon>Pseudomonadota</taxon>
        <taxon>Gammaproteobacteria</taxon>
        <taxon>Enterobacterales</taxon>
        <taxon>Enterobacteriaceae</taxon>
        <taxon>Mangrovibacter</taxon>
    </lineage>
</organism>
<dbReference type="PANTHER" id="PTHR47816:SF5">
    <property type="entry name" value="RIBOSOMAL RNA LARGE SUBUNIT METHYLTRANSFERASE G"/>
    <property type="match status" value="1"/>
</dbReference>
<comment type="function">
    <text evidence="6">Specifically methylates the guanine in position 1835 (m2G1835) of 23S rRNA.</text>
</comment>
<dbReference type="EC" id="2.1.1.174" evidence="6"/>
<dbReference type="HAMAP" id="MF_01859">
    <property type="entry name" value="23SrRNA_methyltr_G"/>
    <property type="match status" value="1"/>
</dbReference>
<dbReference type="InterPro" id="IPR002052">
    <property type="entry name" value="DNA_methylase_N6_adenine_CS"/>
</dbReference>
<keyword evidence="5 6" id="KW-0949">S-adenosyl-L-methionine</keyword>
<dbReference type="GO" id="GO:0003676">
    <property type="term" value="F:nucleic acid binding"/>
    <property type="evidence" value="ECO:0007669"/>
    <property type="project" value="InterPro"/>
</dbReference>
<dbReference type="Gene3D" id="3.40.50.150">
    <property type="entry name" value="Vaccinia Virus protein VP39"/>
    <property type="match status" value="2"/>
</dbReference>